<dbReference type="InterPro" id="IPR002642">
    <property type="entry name" value="LysoPLipase_cat_dom"/>
</dbReference>
<dbReference type="Proteomes" id="UP000051952">
    <property type="component" value="Unassembled WGS sequence"/>
</dbReference>
<dbReference type="GO" id="GO:0004623">
    <property type="term" value="F:phospholipase A2 activity"/>
    <property type="evidence" value="ECO:0007669"/>
    <property type="project" value="TreeGrafter"/>
</dbReference>
<evidence type="ECO:0000256" key="3">
    <source>
        <dbReference type="SAM" id="MobiDB-lite"/>
    </source>
</evidence>
<keyword evidence="1" id="KW-0378">Hydrolase</keyword>
<evidence type="ECO:0000313" key="5">
    <source>
        <dbReference type="EMBL" id="CUG86623.1"/>
    </source>
</evidence>
<feature type="region of interest" description="Disordered" evidence="3">
    <location>
        <begin position="1"/>
        <end position="23"/>
    </location>
</feature>
<dbReference type="VEuPathDB" id="TriTrypDB:BSAL_93975"/>
<keyword evidence="6" id="KW-1185">Reference proteome</keyword>
<gene>
    <name evidence="5" type="ORF">BSAL_93975</name>
</gene>
<dbReference type="PANTHER" id="PTHR10728:SF40">
    <property type="entry name" value="PATATIN FAMILY PROTEIN"/>
    <property type="match status" value="1"/>
</dbReference>
<dbReference type="OrthoDB" id="4084751at2759"/>
<dbReference type="EMBL" id="CYKH01001344">
    <property type="protein sequence ID" value="CUG86623.1"/>
    <property type="molecule type" value="Genomic_DNA"/>
</dbReference>
<dbReference type="AlphaFoldDB" id="A0A0S4J7Z7"/>
<dbReference type="Pfam" id="PF01735">
    <property type="entry name" value="PLA2_B"/>
    <property type="match status" value="1"/>
</dbReference>
<reference evidence="6" key="1">
    <citation type="submission" date="2015-09" db="EMBL/GenBank/DDBJ databases">
        <authorList>
            <consortium name="Pathogen Informatics"/>
        </authorList>
    </citation>
    <scope>NUCLEOTIDE SEQUENCE [LARGE SCALE GENOMIC DNA]</scope>
    <source>
        <strain evidence="6">Lake Konstanz</strain>
    </source>
</reference>
<dbReference type="PANTHER" id="PTHR10728">
    <property type="entry name" value="CYTOSOLIC PHOSPHOLIPASE A2"/>
    <property type="match status" value="1"/>
</dbReference>
<organism evidence="5 6">
    <name type="scientific">Bodo saltans</name>
    <name type="common">Flagellated protozoan</name>
    <dbReference type="NCBI Taxonomy" id="75058"/>
    <lineage>
        <taxon>Eukaryota</taxon>
        <taxon>Discoba</taxon>
        <taxon>Euglenozoa</taxon>
        <taxon>Kinetoplastea</taxon>
        <taxon>Metakinetoplastina</taxon>
        <taxon>Eubodonida</taxon>
        <taxon>Bodonidae</taxon>
        <taxon>Bodo</taxon>
    </lineage>
</organism>
<sequence length="1038" mass="112403">MGCGASKDFNTYRRTAGPNPPPLSPEEIAAISKRRPNARNALLRYLGELNKALAEEIHKGVDGTMSAAGYSFENAAPDALPRIGLAVSGGGWRAMTAAIALTDELSRAGLLDTIEVVAGLSGGSWFVQNWALGGTHKNVFHASQQQPWAYGGRFDPTVHRYEGLIHMLSEKVVHRSAQVPRQLEMFGKFAEFVTGSDLTFFRVLLLSSGGKSMISRYAAFLDQQLLLWQTVEERKQNLFLQNDASAKAVLDGTFPVLAVASIDTVSSDQQTPNAQVGKSKNVWAEFSTLGTRNRNIEYGKTQPITRVQVVMDDKKAPLTAGKLMGVCGSAFAFDAQQLLNALPSGLARVAKLLGVDDDESDVVIKKTLTETHIGLPKQSATGTVAPKGHSAPELDDVLFGHLRDAGLDFNIPFPLVLKQSSGRSLDIVIALDAGFQAKGATELATAVDNGYIEIENETVASLKQDFEGGERVRIFSPPKDPTTGFYKGPIIIYVVALNCTKSWKITYTRDEVNACTSLVRNIVHASLIPKLTRCIQNYAVDQLKNAKKITPERHAEWDAALNGEASPLGGSGVVLEGDSGEADGFRALTQAALTRLLKEPLKTFHFNPLDVVHSVEHELLSLIPKELHAAAIQRIAELVARADEKQVITFSLSSNPMSEVDKALLGSKWVRLSHGGKEGEGPYELVDETLFDYALAVNSIFELISFVEKDSHCPSAASVNAALSSVLNREANHIQPLPEKAPRVLSRITITDPSWRFVYSYASMLASAPNAGNLELQKKLVAQLTNEATKFLHSQERAAGTLGGGTLDVIAALTDSEYVRFDVRDKVRKQLGLSVVIESFCFLTVGDASCVANENLQSLWGRYIGADDHGRFAYIVLEAVLFCARGVRCSKLISALLPKAKIFIDSHAHDSSKKSLLSLALFCSSFQNDGNRDLLQKGGITGNDANPAQHCTLLDACSVGNHNAVEMILDELVTGPPPIEAVKVSIEKKFPKCIEALITDDEVTLEFLQQAQQLLQSAAEGGAFEAKLSHLNAAIAQR</sequence>
<dbReference type="Gene3D" id="3.40.1090.10">
    <property type="entry name" value="Cytosolic phospholipase A2 catalytic domain"/>
    <property type="match status" value="1"/>
</dbReference>
<evidence type="ECO:0000256" key="1">
    <source>
        <dbReference type="ARBA" id="ARBA00022801"/>
    </source>
</evidence>
<dbReference type="InterPro" id="IPR016035">
    <property type="entry name" value="Acyl_Trfase/lysoPLipase"/>
</dbReference>
<evidence type="ECO:0000313" key="6">
    <source>
        <dbReference type="Proteomes" id="UP000051952"/>
    </source>
</evidence>
<keyword evidence="2" id="KW-0443">Lipid metabolism</keyword>
<accession>A0A0S4J7Z7</accession>
<evidence type="ECO:0000259" key="4">
    <source>
        <dbReference type="Pfam" id="PF01735"/>
    </source>
</evidence>
<evidence type="ECO:0000256" key="2">
    <source>
        <dbReference type="ARBA" id="ARBA00023098"/>
    </source>
</evidence>
<proteinExistence type="predicted"/>
<dbReference type="GO" id="GO:0005829">
    <property type="term" value="C:cytosol"/>
    <property type="evidence" value="ECO:0007669"/>
    <property type="project" value="TreeGrafter"/>
</dbReference>
<name>A0A0S4J7Z7_BODSA</name>
<dbReference type="SUPFAM" id="SSF52151">
    <property type="entry name" value="FabD/lysophospholipase-like"/>
    <property type="match status" value="1"/>
</dbReference>
<protein>
    <recommendedName>
        <fullName evidence="4">PLA2c domain-containing protein</fullName>
    </recommendedName>
</protein>
<feature type="domain" description="PLA2c" evidence="4">
    <location>
        <begin position="83"/>
        <end position="130"/>
    </location>
</feature>
<dbReference type="GO" id="GO:0046475">
    <property type="term" value="P:glycerophospholipid catabolic process"/>
    <property type="evidence" value="ECO:0007669"/>
    <property type="project" value="TreeGrafter"/>
</dbReference>